<gene>
    <name evidence="2" type="ORF">K460DRAFT_343158</name>
</gene>
<evidence type="ECO:0000256" key="1">
    <source>
        <dbReference type="SAM" id="MobiDB-lite"/>
    </source>
</evidence>
<protein>
    <recommendedName>
        <fullName evidence="4">WD40 repeat-like protein</fullName>
    </recommendedName>
</protein>
<dbReference type="AlphaFoldDB" id="A0A9P4GEI0"/>
<dbReference type="PANTHER" id="PTHR16220:SF0">
    <property type="entry name" value="WD REPEAT-CONTAINING PROTEIN WRAP73"/>
    <property type="match status" value="1"/>
</dbReference>
<name>A0A9P4GEI0_9PLEO</name>
<dbReference type="GO" id="GO:1990810">
    <property type="term" value="P:microtubule anchoring at mitotic spindle pole body"/>
    <property type="evidence" value="ECO:0007669"/>
    <property type="project" value="TreeGrafter"/>
</dbReference>
<dbReference type="GO" id="GO:1990811">
    <property type="term" value="C:MWP complex"/>
    <property type="evidence" value="ECO:0007669"/>
    <property type="project" value="TreeGrafter"/>
</dbReference>
<dbReference type="Proteomes" id="UP000800039">
    <property type="component" value="Unassembled WGS sequence"/>
</dbReference>
<dbReference type="GO" id="GO:0005815">
    <property type="term" value="C:microtubule organizing center"/>
    <property type="evidence" value="ECO:0007669"/>
    <property type="project" value="TreeGrafter"/>
</dbReference>
<dbReference type="InterPro" id="IPR011044">
    <property type="entry name" value="Quino_amine_DH_bsu"/>
</dbReference>
<organism evidence="2 3">
    <name type="scientific">Cucurbitaria berberidis CBS 394.84</name>
    <dbReference type="NCBI Taxonomy" id="1168544"/>
    <lineage>
        <taxon>Eukaryota</taxon>
        <taxon>Fungi</taxon>
        <taxon>Dikarya</taxon>
        <taxon>Ascomycota</taxon>
        <taxon>Pezizomycotina</taxon>
        <taxon>Dothideomycetes</taxon>
        <taxon>Pleosporomycetidae</taxon>
        <taxon>Pleosporales</taxon>
        <taxon>Pleosporineae</taxon>
        <taxon>Cucurbitariaceae</taxon>
        <taxon>Cucurbitaria</taxon>
    </lineage>
</organism>
<evidence type="ECO:0008006" key="4">
    <source>
        <dbReference type="Google" id="ProtNLM"/>
    </source>
</evidence>
<dbReference type="InterPro" id="IPR015943">
    <property type="entry name" value="WD40/YVTN_repeat-like_dom_sf"/>
</dbReference>
<feature type="region of interest" description="Disordered" evidence="1">
    <location>
        <begin position="540"/>
        <end position="594"/>
    </location>
</feature>
<dbReference type="Gene3D" id="2.130.10.10">
    <property type="entry name" value="YVTN repeat-like/Quinoprotein amine dehydrogenase"/>
    <property type="match status" value="2"/>
</dbReference>
<sequence>MESIDISPQFKSTSLSVTSPAATHIACISSARLQIRCLSTFEIIRSIALPSSHDLRNSRIAWSPPTVISSSSRPSSVSTPPRRSSRTSPARSNRILVFDQDMTRVYDLRDEKWNAVISNGSGGMGKNVHVEFGASEDEVIVWSDFSACVKIWCLNTGRAVEIRDPKFPGRDGRGWAYRPWLSTKSSTRGRVLALLCRPSGADVLLLLSSPSYSLLSRTELPTTDASGLKWSRDGRWLAIWDAASTGYRLCIYTADGHLYRTVTREPTDEASEWSVEGLGIKSVEWVPGNQWLAVAGWDRRVRILSTRTFAPVVFLDHTAVIHVPSAPVYTELVDDRGNRSYAATPQPATPPKAPVDKNETGLMKQGISILAFNADGTLCATRDDSTPSTVWIWDLKSLKPSCILIQYAPVKHLHWNPNDPSTLLIQTTHDSPTVYLYTTSSLAGSAESPGTIGMQQAPEILGLRSHIHKPAGSIPAKWTASWLSTSPDKKPAFSLGHQQGCVLVWPYGKDQILRFENEQEEDNDGDSDDSLYEILTGRTPIPQFRNTGSEGIEASGGMEAGGGLDDTFRERREYTNGTERGQSIFDESGLDEMF</sequence>
<dbReference type="SUPFAM" id="SSF69322">
    <property type="entry name" value="Tricorn protease domain 2"/>
    <property type="match status" value="1"/>
</dbReference>
<evidence type="ECO:0000313" key="3">
    <source>
        <dbReference type="Proteomes" id="UP000800039"/>
    </source>
</evidence>
<dbReference type="PANTHER" id="PTHR16220">
    <property type="entry name" value="WD REPEAT PROTEIN 8-RELATED"/>
    <property type="match status" value="1"/>
</dbReference>
<dbReference type="SUPFAM" id="SSF50969">
    <property type="entry name" value="YVTN repeat-like/Quinoprotein amine dehydrogenase"/>
    <property type="match status" value="1"/>
</dbReference>
<keyword evidence="3" id="KW-1185">Reference proteome</keyword>
<dbReference type="GeneID" id="63848468"/>
<proteinExistence type="predicted"/>
<evidence type="ECO:0000313" key="2">
    <source>
        <dbReference type="EMBL" id="KAF1844142.1"/>
    </source>
</evidence>
<feature type="region of interest" description="Disordered" evidence="1">
    <location>
        <begin position="65"/>
        <end position="90"/>
    </location>
</feature>
<dbReference type="RefSeq" id="XP_040786705.1">
    <property type="nucleotide sequence ID" value="XM_040931216.1"/>
</dbReference>
<accession>A0A9P4GEI0</accession>
<dbReference type="EMBL" id="ML976617">
    <property type="protein sequence ID" value="KAF1844142.1"/>
    <property type="molecule type" value="Genomic_DNA"/>
</dbReference>
<reference evidence="2" key="1">
    <citation type="submission" date="2020-01" db="EMBL/GenBank/DDBJ databases">
        <authorList>
            <consortium name="DOE Joint Genome Institute"/>
            <person name="Haridas S."/>
            <person name="Albert R."/>
            <person name="Binder M."/>
            <person name="Bloem J."/>
            <person name="Labutti K."/>
            <person name="Salamov A."/>
            <person name="Andreopoulos B."/>
            <person name="Baker S.E."/>
            <person name="Barry K."/>
            <person name="Bills G."/>
            <person name="Bluhm B.H."/>
            <person name="Cannon C."/>
            <person name="Castanera R."/>
            <person name="Culley D.E."/>
            <person name="Daum C."/>
            <person name="Ezra D."/>
            <person name="Gonzalez J.B."/>
            <person name="Henrissat B."/>
            <person name="Kuo A."/>
            <person name="Liang C."/>
            <person name="Lipzen A."/>
            <person name="Lutzoni F."/>
            <person name="Magnuson J."/>
            <person name="Mondo S."/>
            <person name="Nolan M."/>
            <person name="Ohm R."/>
            <person name="Pangilinan J."/>
            <person name="Park H.-J."/>
            <person name="Ramirez L."/>
            <person name="Alfaro M."/>
            <person name="Sun H."/>
            <person name="Tritt A."/>
            <person name="Yoshinaga Y."/>
            <person name="Zwiers L.-H."/>
            <person name="Turgeon B.G."/>
            <person name="Goodwin S.B."/>
            <person name="Spatafora J.W."/>
            <person name="Crous P.W."/>
            <person name="Grigoriev I.V."/>
        </authorList>
    </citation>
    <scope>NUCLEOTIDE SEQUENCE</scope>
    <source>
        <strain evidence="2">CBS 394.84</strain>
    </source>
</reference>
<dbReference type="OrthoDB" id="308690at2759"/>
<comment type="caution">
    <text evidence="2">The sequence shown here is derived from an EMBL/GenBank/DDBJ whole genome shotgun (WGS) entry which is preliminary data.</text>
</comment>
<dbReference type="InterPro" id="IPR052778">
    <property type="entry name" value="Centrosome-WD_assoc"/>
</dbReference>